<dbReference type="Pfam" id="PF09209">
    <property type="entry name" value="CecR_C"/>
    <property type="match status" value="1"/>
</dbReference>
<proteinExistence type="predicted"/>
<dbReference type="SUPFAM" id="SSF48498">
    <property type="entry name" value="Tetracyclin repressor-like, C-terminal domain"/>
    <property type="match status" value="1"/>
</dbReference>
<dbReference type="PANTHER" id="PTHR30055">
    <property type="entry name" value="HTH-TYPE TRANSCRIPTIONAL REGULATOR RUTR"/>
    <property type="match status" value="1"/>
</dbReference>
<dbReference type="InterPro" id="IPR009057">
    <property type="entry name" value="Homeodomain-like_sf"/>
</dbReference>
<organism evidence="4 5">
    <name type="scientific">Pseudomonas fragi</name>
    <dbReference type="NCBI Taxonomy" id="296"/>
    <lineage>
        <taxon>Bacteria</taxon>
        <taxon>Pseudomonadati</taxon>
        <taxon>Pseudomonadota</taxon>
        <taxon>Gammaproteobacteria</taxon>
        <taxon>Pseudomonadales</taxon>
        <taxon>Pseudomonadaceae</taxon>
        <taxon>Pseudomonas</taxon>
    </lineage>
</organism>
<dbReference type="EMBL" id="JAAQYX010000014">
    <property type="protein sequence ID" value="NNB50021.1"/>
    <property type="molecule type" value="Genomic_DNA"/>
</dbReference>
<dbReference type="Proteomes" id="UP000564604">
    <property type="component" value="Unassembled WGS sequence"/>
</dbReference>
<dbReference type="InterPro" id="IPR050109">
    <property type="entry name" value="HTH-type_TetR-like_transc_reg"/>
</dbReference>
<dbReference type="Pfam" id="PF00440">
    <property type="entry name" value="TetR_N"/>
    <property type="match status" value="1"/>
</dbReference>
<evidence type="ECO:0000313" key="5">
    <source>
        <dbReference type="Proteomes" id="UP000564604"/>
    </source>
</evidence>
<evidence type="ECO:0000313" key="4">
    <source>
        <dbReference type="EMBL" id="NNB50021.1"/>
    </source>
</evidence>
<feature type="DNA-binding region" description="H-T-H motif" evidence="2">
    <location>
        <begin position="42"/>
        <end position="61"/>
    </location>
</feature>
<evidence type="ECO:0000259" key="3">
    <source>
        <dbReference type="PROSITE" id="PS50977"/>
    </source>
</evidence>
<dbReference type="PROSITE" id="PS01081">
    <property type="entry name" value="HTH_TETR_1"/>
    <property type="match status" value="1"/>
</dbReference>
<dbReference type="Gene3D" id="1.10.357.10">
    <property type="entry name" value="Tetracycline Repressor, domain 2"/>
    <property type="match status" value="1"/>
</dbReference>
<dbReference type="SUPFAM" id="SSF46689">
    <property type="entry name" value="Homeodomain-like"/>
    <property type="match status" value="1"/>
</dbReference>
<dbReference type="AlphaFoldDB" id="A0A9Q5B1S1"/>
<evidence type="ECO:0000256" key="1">
    <source>
        <dbReference type="ARBA" id="ARBA00023125"/>
    </source>
</evidence>
<accession>A0A9Q5B1S1</accession>
<evidence type="ECO:0000256" key="2">
    <source>
        <dbReference type="PROSITE-ProRule" id="PRU00335"/>
    </source>
</evidence>
<protein>
    <submittedName>
        <fullName evidence="4">CerR family C-terminal domain-containing protein</fullName>
    </submittedName>
</protein>
<dbReference type="PROSITE" id="PS50977">
    <property type="entry name" value="HTH_TETR_2"/>
    <property type="match status" value="1"/>
</dbReference>
<dbReference type="Gene3D" id="1.10.10.60">
    <property type="entry name" value="Homeodomain-like"/>
    <property type="match status" value="1"/>
</dbReference>
<dbReference type="GO" id="GO:0000976">
    <property type="term" value="F:transcription cis-regulatory region binding"/>
    <property type="evidence" value="ECO:0007669"/>
    <property type="project" value="TreeGrafter"/>
</dbReference>
<dbReference type="InterPro" id="IPR023772">
    <property type="entry name" value="DNA-bd_HTH_TetR-type_CS"/>
</dbReference>
<name>A0A9Q5B1S1_PSEFR</name>
<comment type="caution">
    <text evidence="4">The sequence shown here is derived from an EMBL/GenBank/DDBJ whole genome shotgun (WGS) entry which is preliminary data.</text>
</comment>
<dbReference type="RefSeq" id="WP_095039924.1">
    <property type="nucleotide sequence ID" value="NZ_CP176572.1"/>
</dbReference>
<reference evidence="4 5" key="1">
    <citation type="journal article" date="2020" name="Front. Microbiol.">
        <title>Genetic Organization of the aprX-lipA2 Operon Affects the Proteolytic Potential of Pseudomonas Species in Milk.</title>
        <authorList>
            <person name="Maier C."/>
            <person name="Huptas C."/>
            <person name="von Neubeck M."/>
            <person name="Scherer S."/>
            <person name="Wenning M."/>
            <person name="Lucking G."/>
        </authorList>
    </citation>
    <scope>NUCLEOTIDE SEQUENCE [LARGE SCALE GENOMIC DNA]</scope>
    <source>
        <strain evidence="4 5">WS 5094</strain>
    </source>
</reference>
<keyword evidence="1 2" id="KW-0238">DNA-binding</keyword>
<sequence length="242" mass="26557">MTTIHRRRPASEGGYTCGDETSARIIEAALNLFGERGYEGASTRDIAELAGVNAPALNYYFKNKEGVYSACTEYMVERIWDYLAPTIEAAQAQLGTRPDTEQLIDTFCAIQSKIAEFMLVSNRTNSWRKFYAREQAGLGPSAGEEMISQRIGQRIIGVTSGIISRLMGPDASDEECILRSMTLTGQLLPFHLTRTSSLKSLGWDALTPERYAMLMGIVREQTVTLLRGLGGSGLARDGLDAV</sequence>
<gene>
    <name evidence="4" type="ORF">HBN89_12195</name>
</gene>
<dbReference type="InterPro" id="IPR036271">
    <property type="entry name" value="Tet_transcr_reg_TetR-rel_C_sf"/>
</dbReference>
<dbReference type="PANTHER" id="PTHR30055:SF146">
    <property type="entry name" value="HTH-TYPE TRANSCRIPTIONAL DUAL REGULATOR CECR"/>
    <property type="match status" value="1"/>
</dbReference>
<feature type="domain" description="HTH tetR-type" evidence="3">
    <location>
        <begin position="19"/>
        <end position="79"/>
    </location>
</feature>
<dbReference type="GO" id="GO:0003700">
    <property type="term" value="F:DNA-binding transcription factor activity"/>
    <property type="evidence" value="ECO:0007669"/>
    <property type="project" value="TreeGrafter"/>
</dbReference>
<dbReference type="InterPro" id="IPR001647">
    <property type="entry name" value="HTH_TetR"/>
</dbReference>
<dbReference type="PRINTS" id="PR00455">
    <property type="entry name" value="HTHTETR"/>
</dbReference>
<dbReference type="InterPro" id="IPR015292">
    <property type="entry name" value="Tscrpt_reg_YbiH_C"/>
</dbReference>